<evidence type="ECO:0000256" key="1">
    <source>
        <dbReference type="SAM" id="Phobius"/>
    </source>
</evidence>
<keyword evidence="1" id="KW-1133">Transmembrane helix</keyword>
<accession>A0A926FC92</accession>
<dbReference type="Pfam" id="PF09581">
    <property type="entry name" value="Spore_III_AF"/>
    <property type="match status" value="1"/>
</dbReference>
<dbReference type="AlphaFoldDB" id="A0A926FC92"/>
<reference evidence="2" key="1">
    <citation type="submission" date="2020-08" db="EMBL/GenBank/DDBJ databases">
        <title>Genome public.</title>
        <authorList>
            <person name="Liu C."/>
            <person name="Sun Q."/>
        </authorList>
    </citation>
    <scope>NUCLEOTIDE SEQUENCE</scope>
    <source>
        <strain evidence="2">NSJ-50</strain>
    </source>
</reference>
<dbReference type="RefSeq" id="WP_178347186.1">
    <property type="nucleotide sequence ID" value="NZ_JACRTE010000003.1"/>
</dbReference>
<keyword evidence="1" id="KW-0472">Membrane</keyword>
<keyword evidence="1" id="KW-0812">Transmembrane</keyword>
<sequence length="140" mass="15460">MILSVLTEAVMPSGTFGKYVKTALGLVILVTLAYPALKFSDFDALYEKYAFYGGTPDAEETAVFDTEKIIKDEFERKICAVIQDDIKEKFSENCGISADYDGGKCTKIYISCGDGNFDKISGYISQKYGLQCAKNEKTGY</sequence>
<dbReference type="EMBL" id="JACRTE010000003">
    <property type="protein sequence ID" value="MBC8596047.1"/>
    <property type="molecule type" value="Genomic_DNA"/>
</dbReference>
<feature type="transmembrane region" description="Helical" evidence="1">
    <location>
        <begin position="20"/>
        <end position="37"/>
    </location>
</feature>
<evidence type="ECO:0000313" key="2">
    <source>
        <dbReference type="EMBL" id="MBC8596047.1"/>
    </source>
</evidence>
<keyword evidence="3" id="KW-1185">Reference proteome</keyword>
<dbReference type="Proteomes" id="UP000647416">
    <property type="component" value="Unassembled WGS sequence"/>
</dbReference>
<evidence type="ECO:0000313" key="3">
    <source>
        <dbReference type="Proteomes" id="UP000647416"/>
    </source>
</evidence>
<dbReference type="InterPro" id="IPR014245">
    <property type="entry name" value="Spore_III_AF"/>
</dbReference>
<comment type="caution">
    <text evidence="2">The sequence shown here is derived from an EMBL/GenBank/DDBJ whole genome shotgun (WGS) entry which is preliminary data.</text>
</comment>
<organism evidence="2 3">
    <name type="scientific">Qingrenia yutianensis</name>
    <dbReference type="NCBI Taxonomy" id="2763676"/>
    <lineage>
        <taxon>Bacteria</taxon>
        <taxon>Bacillati</taxon>
        <taxon>Bacillota</taxon>
        <taxon>Clostridia</taxon>
        <taxon>Eubacteriales</taxon>
        <taxon>Oscillospiraceae</taxon>
        <taxon>Qingrenia</taxon>
    </lineage>
</organism>
<protein>
    <submittedName>
        <fullName evidence="2">Stage III sporulation protein AF</fullName>
    </submittedName>
</protein>
<proteinExistence type="predicted"/>
<gene>
    <name evidence="2" type="ORF">H8706_04085</name>
</gene>
<name>A0A926FC92_9FIRM</name>